<sequence>MNESSKKAIAFILAVAFFNIYALKYLEASNLFVQYTKPVGRIKDGNNNVHEINETSHTELNHHNPNEAYYELMKRMHFVFAGFDSSGIENLANAVRYTEEIQMTKNLSDITEAPIPIAYFSPKMIYSQSAFKEFVEMYPEADIVISLQNPILSFRTMYNEYYKHVPSSDRKQPESLVGICMGIEKVKVPFCTQYFYFHHFLARLGLTKVSYEDRSEEEIKLLDRRSEEEANLLDRQVDLSQDSKWKGRLFLVLNEQLVDSDKQRRHQVETDLKDFLRIHSNTLNISIPTQDDGILDICHISHVKFRHDLSHVGSRLVQWLKQYLLRSDRVVVANVGHFLQLLEGWISDPCSRTMHQIKQNFTPPLFQEVQDTSIQSNATDVHSHNNSLVERKDSNLVDFSIGGFAKCATSSLMKLTSFVPNVYMGNRTEHKPKEVHELQNGDIDGFRKRFKHRQKYFDGNGTRLINGYKNPNVLYSQEHLESIETYFPTMDLVVNVRHPITHFQSQYNYKFRWLNETEVVLPKPTDLIGNCGPACYHGCLKLTHPTKRENYQVCTENSNFHQALSRLHLTPLTTKDELQLLGYHNLSIHSNWKGRLFLSEIGQIGDKNATRKAIWDREYEKFLGLEPYSFSSFHSHKSHHPTFIHICDDEHKPVRDVLLEKAKSAATWIQKFLMNADRVVITDRNHFHQLLEKWKVDPCEEK</sequence>
<dbReference type="InterPro" id="IPR027417">
    <property type="entry name" value="P-loop_NTPase"/>
</dbReference>
<evidence type="ECO:0008006" key="3">
    <source>
        <dbReference type="Google" id="ProtNLM"/>
    </source>
</evidence>
<accession>A0AAD3CHB1</accession>
<reference evidence="1 2" key="1">
    <citation type="journal article" date="2021" name="Sci. Rep.">
        <title>The genome of the diatom Chaetoceros tenuissimus carries an ancient integrated fragment of an extant virus.</title>
        <authorList>
            <person name="Hongo Y."/>
            <person name="Kimura K."/>
            <person name="Takaki Y."/>
            <person name="Yoshida Y."/>
            <person name="Baba S."/>
            <person name="Kobayashi G."/>
            <person name="Nagasaki K."/>
            <person name="Hano T."/>
            <person name="Tomaru Y."/>
        </authorList>
    </citation>
    <scope>NUCLEOTIDE SEQUENCE [LARGE SCALE GENOMIC DNA]</scope>
    <source>
        <strain evidence="1 2">NIES-3715</strain>
    </source>
</reference>
<name>A0AAD3CHB1_9STRA</name>
<dbReference type="EMBL" id="BLLK01000020">
    <property type="protein sequence ID" value="GFH44610.1"/>
    <property type="molecule type" value="Genomic_DNA"/>
</dbReference>
<comment type="caution">
    <text evidence="1">The sequence shown here is derived from an EMBL/GenBank/DDBJ whole genome shotgun (WGS) entry which is preliminary data.</text>
</comment>
<dbReference type="Gene3D" id="3.40.50.300">
    <property type="entry name" value="P-loop containing nucleotide triphosphate hydrolases"/>
    <property type="match status" value="1"/>
</dbReference>
<organism evidence="1 2">
    <name type="scientific">Chaetoceros tenuissimus</name>
    <dbReference type="NCBI Taxonomy" id="426638"/>
    <lineage>
        <taxon>Eukaryota</taxon>
        <taxon>Sar</taxon>
        <taxon>Stramenopiles</taxon>
        <taxon>Ochrophyta</taxon>
        <taxon>Bacillariophyta</taxon>
        <taxon>Coscinodiscophyceae</taxon>
        <taxon>Chaetocerotophycidae</taxon>
        <taxon>Chaetocerotales</taxon>
        <taxon>Chaetocerotaceae</taxon>
        <taxon>Chaetoceros</taxon>
    </lineage>
</organism>
<protein>
    <recommendedName>
        <fullName evidence="3">Sulfotransferase domain-containing protein</fullName>
    </recommendedName>
</protein>
<dbReference type="SUPFAM" id="SSF52540">
    <property type="entry name" value="P-loop containing nucleoside triphosphate hydrolases"/>
    <property type="match status" value="1"/>
</dbReference>
<keyword evidence="2" id="KW-1185">Reference proteome</keyword>
<evidence type="ECO:0000313" key="2">
    <source>
        <dbReference type="Proteomes" id="UP001054902"/>
    </source>
</evidence>
<gene>
    <name evidence="1" type="ORF">CTEN210_01084</name>
</gene>
<dbReference type="Proteomes" id="UP001054902">
    <property type="component" value="Unassembled WGS sequence"/>
</dbReference>
<proteinExistence type="predicted"/>
<dbReference type="AlphaFoldDB" id="A0AAD3CHB1"/>
<evidence type="ECO:0000313" key="1">
    <source>
        <dbReference type="EMBL" id="GFH44610.1"/>
    </source>
</evidence>